<evidence type="ECO:0000313" key="2">
    <source>
        <dbReference type="EMBL" id="MFD2257886.1"/>
    </source>
</evidence>
<reference evidence="3" key="1">
    <citation type="journal article" date="2019" name="Int. J. Syst. Evol. Microbiol.">
        <title>The Global Catalogue of Microorganisms (GCM) 10K type strain sequencing project: providing services to taxonomists for standard genome sequencing and annotation.</title>
        <authorList>
            <consortium name="The Broad Institute Genomics Platform"/>
            <consortium name="The Broad Institute Genome Sequencing Center for Infectious Disease"/>
            <person name="Wu L."/>
            <person name="Ma J."/>
        </authorList>
    </citation>
    <scope>NUCLEOTIDE SEQUENCE [LARGE SCALE GENOMIC DNA]</scope>
    <source>
        <strain evidence="3">CGMCC 4.7106</strain>
    </source>
</reference>
<accession>A0ABW5DE13</accession>
<dbReference type="Pfam" id="PF13304">
    <property type="entry name" value="AAA_21"/>
    <property type="match status" value="1"/>
</dbReference>
<dbReference type="PANTHER" id="PTHR43581:SF2">
    <property type="entry name" value="EXCINUCLEASE ATPASE SUBUNIT"/>
    <property type="match status" value="1"/>
</dbReference>
<dbReference type="InterPro" id="IPR003959">
    <property type="entry name" value="ATPase_AAA_core"/>
</dbReference>
<comment type="caution">
    <text evidence="2">The sequence shown here is derived from an EMBL/GenBank/DDBJ whole genome shotgun (WGS) entry which is preliminary data.</text>
</comment>
<dbReference type="EMBL" id="JBHUIT010000032">
    <property type="protein sequence ID" value="MFD2257886.1"/>
    <property type="molecule type" value="Genomic_DNA"/>
</dbReference>
<sequence length="312" mass="34747">MRPTAYISEISFSGGQIYQFDAKEKILLVGSNNSGKSQTLREIVGSSKDGKFERNHVVKGLKIEKTGKSSDLKAFLEEEADLVGVTYHYESWQIPGLHIQFWDEPLLLHSLSDGYIKNIAAESRLTICNQQNSISPGEQIKVPQHLLYDSQSLMTKISDLFKKAFGHAIFFNFRGGSKLPIHVGEVSSGSEVDRVSDSYVEEVRKNPLLDKQGDGMKSYAGILFEAVVSNKNITLIDEPEAFLHPPQMRRLGETLAQEVDGQLFVATHSSEIMRGFLEGTKGNVRILRISRIGEINFVTEAGLTPENRTAPF</sequence>
<gene>
    <name evidence="2" type="ORF">ACFSSA_14480</name>
</gene>
<evidence type="ECO:0000313" key="3">
    <source>
        <dbReference type="Proteomes" id="UP001597375"/>
    </source>
</evidence>
<dbReference type="InterPro" id="IPR027417">
    <property type="entry name" value="P-loop_NTPase"/>
</dbReference>
<dbReference type="SUPFAM" id="SSF52540">
    <property type="entry name" value="P-loop containing nucleoside triphosphate hydrolases"/>
    <property type="match status" value="1"/>
</dbReference>
<proteinExistence type="predicted"/>
<evidence type="ECO:0000259" key="1">
    <source>
        <dbReference type="SMART" id="SM00382"/>
    </source>
</evidence>
<dbReference type="RefSeq" id="WP_386821280.1">
    <property type="nucleotide sequence ID" value="NZ_JBHUIT010000032.1"/>
</dbReference>
<protein>
    <submittedName>
        <fullName evidence="2">AAA family ATPase</fullName>
    </submittedName>
</protein>
<dbReference type="PANTHER" id="PTHR43581">
    <property type="entry name" value="ATP/GTP PHOSPHATASE"/>
    <property type="match status" value="1"/>
</dbReference>
<feature type="domain" description="AAA+ ATPase" evidence="1">
    <location>
        <begin position="22"/>
        <end position="291"/>
    </location>
</feature>
<dbReference type="InterPro" id="IPR003593">
    <property type="entry name" value="AAA+_ATPase"/>
</dbReference>
<dbReference type="Gene3D" id="3.40.50.300">
    <property type="entry name" value="P-loop containing nucleotide triphosphate hydrolases"/>
    <property type="match status" value="1"/>
</dbReference>
<dbReference type="SMART" id="SM00382">
    <property type="entry name" value="AAA"/>
    <property type="match status" value="1"/>
</dbReference>
<keyword evidence="3" id="KW-1185">Reference proteome</keyword>
<name>A0ABW5DE13_9BACT</name>
<dbReference type="Proteomes" id="UP001597375">
    <property type="component" value="Unassembled WGS sequence"/>
</dbReference>
<organism evidence="2 3">
    <name type="scientific">Luteolibacter algae</name>
    <dbReference type="NCBI Taxonomy" id="454151"/>
    <lineage>
        <taxon>Bacteria</taxon>
        <taxon>Pseudomonadati</taxon>
        <taxon>Verrucomicrobiota</taxon>
        <taxon>Verrucomicrobiia</taxon>
        <taxon>Verrucomicrobiales</taxon>
        <taxon>Verrucomicrobiaceae</taxon>
        <taxon>Luteolibacter</taxon>
    </lineage>
</organism>
<dbReference type="InterPro" id="IPR051396">
    <property type="entry name" value="Bact_Antivir_Def_Nuclease"/>
</dbReference>